<name>A0A1F6GDX9_9PROT</name>
<feature type="transmembrane region" description="Helical" evidence="2">
    <location>
        <begin position="21"/>
        <end position="44"/>
    </location>
</feature>
<evidence type="ECO:0000313" key="4">
    <source>
        <dbReference type="Proteomes" id="UP000178449"/>
    </source>
</evidence>
<proteinExistence type="predicted"/>
<organism evidence="3 4">
    <name type="scientific">Candidatus Lambdaproteobacteria bacterium RIFOXYD2_FULL_50_16</name>
    <dbReference type="NCBI Taxonomy" id="1817772"/>
    <lineage>
        <taxon>Bacteria</taxon>
        <taxon>Pseudomonadati</taxon>
        <taxon>Pseudomonadota</taxon>
        <taxon>Candidatus Lambdaproteobacteria</taxon>
    </lineage>
</organism>
<feature type="region of interest" description="Disordered" evidence="1">
    <location>
        <begin position="270"/>
        <end position="299"/>
    </location>
</feature>
<accession>A0A1F6GDX9</accession>
<feature type="transmembrane region" description="Helical" evidence="2">
    <location>
        <begin position="89"/>
        <end position="115"/>
    </location>
</feature>
<evidence type="ECO:0000313" key="3">
    <source>
        <dbReference type="EMBL" id="OGG96319.1"/>
    </source>
</evidence>
<sequence>MRKQREEQDKNEANTKLIKKVFSVQQIIEHPTLFISCLTGYLFVIGEQEFSYEMSLFGLPTTHFHPSPQESILSGFNIIHRSIFTNEMLWAWVFTLTIVGCLVVILETVNFPIIITRYVVVMKKVKHAHAQGVPKVIYVPLCIILFPFLFWSIRSITAHLELKSPSGIIWVIIMIIMLIFIPPQYAKRQFNSYLTVQKTKGFESIVEYKSGRKEVGDLLAVGEKVIALKIKDKTKIIPISGISTIEQPNRPYIEQALFPNLVDLYQSTSSKASNVDSPSTSQPIDNEVDPIVKPPFPSF</sequence>
<feature type="transmembrane region" description="Helical" evidence="2">
    <location>
        <begin position="136"/>
        <end position="156"/>
    </location>
</feature>
<feature type="transmembrane region" description="Helical" evidence="2">
    <location>
        <begin position="168"/>
        <end position="186"/>
    </location>
</feature>
<dbReference type="Proteomes" id="UP000178449">
    <property type="component" value="Unassembled WGS sequence"/>
</dbReference>
<keyword evidence="2" id="KW-1133">Transmembrane helix</keyword>
<reference evidence="3 4" key="1">
    <citation type="journal article" date="2016" name="Nat. Commun.">
        <title>Thousands of microbial genomes shed light on interconnected biogeochemical processes in an aquifer system.</title>
        <authorList>
            <person name="Anantharaman K."/>
            <person name="Brown C.T."/>
            <person name="Hug L.A."/>
            <person name="Sharon I."/>
            <person name="Castelle C.J."/>
            <person name="Probst A.J."/>
            <person name="Thomas B.C."/>
            <person name="Singh A."/>
            <person name="Wilkins M.J."/>
            <person name="Karaoz U."/>
            <person name="Brodie E.L."/>
            <person name="Williams K.H."/>
            <person name="Hubbard S.S."/>
            <person name="Banfield J.F."/>
        </authorList>
    </citation>
    <scope>NUCLEOTIDE SEQUENCE [LARGE SCALE GENOMIC DNA]</scope>
</reference>
<comment type="caution">
    <text evidence="3">The sequence shown here is derived from an EMBL/GenBank/DDBJ whole genome shotgun (WGS) entry which is preliminary data.</text>
</comment>
<evidence type="ECO:0000256" key="1">
    <source>
        <dbReference type="SAM" id="MobiDB-lite"/>
    </source>
</evidence>
<protein>
    <submittedName>
        <fullName evidence="3">Uncharacterized protein</fullName>
    </submittedName>
</protein>
<gene>
    <name evidence="3" type="ORF">A2527_02405</name>
</gene>
<keyword evidence="2" id="KW-0812">Transmembrane</keyword>
<keyword evidence="2" id="KW-0472">Membrane</keyword>
<dbReference type="AlphaFoldDB" id="A0A1F6GDX9"/>
<evidence type="ECO:0000256" key="2">
    <source>
        <dbReference type="SAM" id="Phobius"/>
    </source>
</evidence>
<feature type="compositionally biased region" description="Polar residues" evidence="1">
    <location>
        <begin position="270"/>
        <end position="284"/>
    </location>
</feature>
<dbReference type="EMBL" id="MFNE01000016">
    <property type="protein sequence ID" value="OGG96319.1"/>
    <property type="molecule type" value="Genomic_DNA"/>
</dbReference>